<dbReference type="CDD" id="cd05233">
    <property type="entry name" value="SDR_c"/>
    <property type="match status" value="1"/>
</dbReference>
<name>A0A2H2ZBY7_TRIPA</name>
<dbReference type="OrthoDB" id="1933717at2759"/>
<dbReference type="PRINTS" id="PR00080">
    <property type="entry name" value="SDRFAMILY"/>
</dbReference>
<dbReference type="InterPro" id="IPR036291">
    <property type="entry name" value="NAD(P)-bd_dom_sf"/>
</dbReference>
<evidence type="ECO:0000313" key="5">
    <source>
        <dbReference type="Proteomes" id="UP000219286"/>
    </source>
</evidence>
<comment type="similarity">
    <text evidence="1 3">Belongs to the short-chain dehydrogenases/reductases (SDR) family.</text>
</comment>
<gene>
    <name evidence="4" type="ORF">A9Z42_0058740</name>
</gene>
<keyword evidence="5" id="KW-1185">Reference proteome</keyword>
<evidence type="ECO:0008006" key="6">
    <source>
        <dbReference type="Google" id="ProtNLM"/>
    </source>
</evidence>
<dbReference type="InterPro" id="IPR002347">
    <property type="entry name" value="SDR_fam"/>
</dbReference>
<dbReference type="GO" id="GO:0016491">
    <property type="term" value="F:oxidoreductase activity"/>
    <property type="evidence" value="ECO:0007669"/>
    <property type="project" value="UniProtKB-KW"/>
</dbReference>
<evidence type="ECO:0000256" key="3">
    <source>
        <dbReference type="RuleBase" id="RU000363"/>
    </source>
</evidence>
<dbReference type="PANTHER" id="PTHR43115">
    <property type="entry name" value="DEHYDROGENASE/REDUCTASE SDR FAMILY MEMBER 11"/>
    <property type="match status" value="1"/>
</dbReference>
<dbReference type="EMBL" id="LFMI01000581">
    <property type="protein sequence ID" value="OTA05197.1"/>
    <property type="molecule type" value="Genomic_DNA"/>
</dbReference>
<keyword evidence="2" id="KW-0560">Oxidoreductase</keyword>
<evidence type="ECO:0000256" key="1">
    <source>
        <dbReference type="ARBA" id="ARBA00006484"/>
    </source>
</evidence>
<dbReference type="PANTHER" id="PTHR43115:SF4">
    <property type="entry name" value="DEHYDROGENASE_REDUCTASE SDR FAMILY MEMBER 11"/>
    <property type="match status" value="1"/>
</dbReference>
<dbReference type="Proteomes" id="UP000219286">
    <property type="component" value="Unassembled WGS sequence"/>
</dbReference>
<accession>A0A2H2ZBY7</accession>
<organism evidence="4 5">
    <name type="scientific">Trichoderma parareesei</name>
    <name type="common">Filamentous fungus</name>
    <dbReference type="NCBI Taxonomy" id="858221"/>
    <lineage>
        <taxon>Eukaryota</taxon>
        <taxon>Fungi</taxon>
        <taxon>Dikarya</taxon>
        <taxon>Ascomycota</taxon>
        <taxon>Pezizomycotina</taxon>
        <taxon>Sordariomycetes</taxon>
        <taxon>Hypocreomycetidae</taxon>
        <taxon>Hypocreales</taxon>
        <taxon>Hypocreaceae</taxon>
        <taxon>Trichoderma</taxon>
    </lineage>
</organism>
<dbReference type="AlphaFoldDB" id="A0A2H2ZBY7"/>
<evidence type="ECO:0000313" key="4">
    <source>
        <dbReference type="EMBL" id="OTA05197.1"/>
    </source>
</evidence>
<comment type="caution">
    <text evidence="4">The sequence shown here is derived from an EMBL/GenBank/DDBJ whole genome shotgun (WGS) entry which is preliminary data.</text>
</comment>
<evidence type="ECO:0000256" key="2">
    <source>
        <dbReference type="ARBA" id="ARBA00023002"/>
    </source>
</evidence>
<proteinExistence type="inferred from homology"/>
<dbReference type="SUPFAM" id="SSF51735">
    <property type="entry name" value="NAD(P)-binding Rossmann-fold domains"/>
    <property type="match status" value="1"/>
</dbReference>
<reference evidence="4 5" key="1">
    <citation type="journal article" date="2015" name="Genome Announc.">
        <title>Genome sequence and annotation of Trichoderma parareesei, the ancestor of the cellulase producer Trichoderma reesei.</title>
        <authorList>
            <person name="Yang D."/>
            <person name="Pomraning K."/>
            <person name="Kopchinskiy A."/>
            <person name="Karimi Aghcheh R."/>
            <person name="Atanasova L."/>
            <person name="Chenthamara K."/>
            <person name="Baker S.E."/>
            <person name="Zhang R."/>
            <person name="Shen Q."/>
            <person name="Freitag M."/>
            <person name="Kubicek C.P."/>
            <person name="Druzhinina I.S."/>
        </authorList>
    </citation>
    <scope>NUCLEOTIDE SEQUENCE [LARGE SCALE GENOMIC DNA]</scope>
    <source>
        <strain evidence="4 5">CBS 125925</strain>
    </source>
</reference>
<dbReference type="Gene3D" id="3.40.50.720">
    <property type="entry name" value="NAD(P)-binding Rossmann-like Domain"/>
    <property type="match status" value="1"/>
</dbReference>
<protein>
    <recommendedName>
        <fullName evidence="6">Short chain dehydrogenase/reductase</fullName>
    </recommendedName>
</protein>
<sequence>MAIGSDPLQGLPDDYVIKSQAFTKELYRDVYPAIDPSNAALSQDGKVVIVTGASKGIGKKVRKPTVAVHLLKIGADRSRFLVFKGFVRSFATAGANAIVLIARSSKQLQETAEELSKEFPKTRFVPAACDVTDEASVKALFEKIRSDFGTADVLVNNAGATDEGKPLRTASIANVWNGIEVNLKGALIMTQGFLNLVGTAKQAIIINITSALGFSVVPGKASYSLSKLALTHLSGYIAAENPNVRAVSLHPGTILTDITTEWLVRFSKDTPELAGGTAVWLTTKEAAFLNGRYVSANWSVEELVRREREIVEGVKLVVKHTGELAY</sequence>
<dbReference type="PRINTS" id="PR00081">
    <property type="entry name" value="GDHRDH"/>
</dbReference>
<dbReference type="Pfam" id="PF00106">
    <property type="entry name" value="adh_short"/>
    <property type="match status" value="1"/>
</dbReference>